<gene>
    <name evidence="3" type="ORF">POM99_18485</name>
</gene>
<protein>
    <submittedName>
        <fullName evidence="3">Transferrin-binding protein-like solute binding protein</fullName>
    </submittedName>
</protein>
<feature type="chain" id="PRO_5046783060" evidence="1">
    <location>
        <begin position="31"/>
        <end position="320"/>
    </location>
</feature>
<dbReference type="Pfam" id="PF01298">
    <property type="entry name" value="TbpB_B_D"/>
    <property type="match status" value="1"/>
</dbReference>
<feature type="signal peptide" evidence="1">
    <location>
        <begin position="1"/>
        <end position="30"/>
    </location>
</feature>
<evidence type="ECO:0000259" key="2">
    <source>
        <dbReference type="Pfam" id="PF01298"/>
    </source>
</evidence>
<feature type="domain" description="Transferrin-binding protein B C-lobe/N-lobe beta-barrel" evidence="2">
    <location>
        <begin position="194"/>
        <end position="319"/>
    </location>
</feature>
<dbReference type="Gene3D" id="2.40.160.90">
    <property type="match status" value="1"/>
</dbReference>
<evidence type="ECO:0000256" key="1">
    <source>
        <dbReference type="SAM" id="SignalP"/>
    </source>
</evidence>
<dbReference type="Proteomes" id="UP001222770">
    <property type="component" value="Unassembled WGS sequence"/>
</dbReference>
<organism evidence="3 4">
    <name type="scientific">Novosphingobium cyanobacteriorum</name>
    <dbReference type="NCBI Taxonomy" id="3024215"/>
    <lineage>
        <taxon>Bacteria</taxon>
        <taxon>Pseudomonadati</taxon>
        <taxon>Pseudomonadota</taxon>
        <taxon>Alphaproteobacteria</taxon>
        <taxon>Sphingomonadales</taxon>
        <taxon>Sphingomonadaceae</taxon>
        <taxon>Novosphingobium</taxon>
    </lineage>
</organism>
<dbReference type="RefSeq" id="WP_277280089.1">
    <property type="nucleotide sequence ID" value="NZ_JAROCY010000022.1"/>
</dbReference>
<dbReference type="InterPro" id="IPR011250">
    <property type="entry name" value="OMP/PagP_B-barrel"/>
</dbReference>
<proteinExistence type="predicted"/>
<reference evidence="3 4" key="1">
    <citation type="submission" date="2023-03" db="EMBL/GenBank/DDBJ databases">
        <title>Novosphingobium cyanobacteriorum sp. nov., isolated from a eutrophic reservoir during the Microcystis bloom period.</title>
        <authorList>
            <person name="Kang M."/>
            <person name="Le V."/>
            <person name="Ko S.-R."/>
            <person name="Lee S.-A."/>
            <person name="Ahn C.-Y."/>
        </authorList>
    </citation>
    <scope>NUCLEOTIDE SEQUENCE [LARGE SCALE GENOMIC DNA]</scope>
    <source>
        <strain evidence="3 4">HBC54</strain>
    </source>
</reference>
<dbReference type="EMBL" id="JAROCY010000022">
    <property type="protein sequence ID" value="MDF8335196.1"/>
    <property type="molecule type" value="Genomic_DNA"/>
</dbReference>
<evidence type="ECO:0000313" key="3">
    <source>
        <dbReference type="EMBL" id="MDF8335196.1"/>
    </source>
</evidence>
<sequence length="320" mass="32658">MSVIEQPSNRTTCAGPLKALWLLIATPALAAVSACGGGGGINVGPTPEPSPTNTSLPPTISENFNAASAKIIADVGNTDGAASGVNLASRAAYGTLKVSYDATKDAYTFSDEASSATFLPADRVSSSSAFDTYRFASGTSTQELRLFRSSPSNDRLSLRYVTFGLWSTYQVGASKTRYQTRIAMTGVKTPLADLPKAGTATYTGIADGIAALDGQAYRLAGSTGTLNVDFGTGVVKTEVELVGQTDISSDALGTIALGTIRGTAQIGGDQTRYTGTVRGLGMEGSMGGGFFGPAADETGYAFSLSDGTNTAVGAFVGKKP</sequence>
<name>A0ABT6CMQ9_9SPHN</name>
<keyword evidence="4" id="KW-1185">Reference proteome</keyword>
<evidence type="ECO:0000313" key="4">
    <source>
        <dbReference type="Proteomes" id="UP001222770"/>
    </source>
</evidence>
<comment type="caution">
    <text evidence="3">The sequence shown here is derived from an EMBL/GenBank/DDBJ whole genome shotgun (WGS) entry which is preliminary data.</text>
</comment>
<dbReference type="InterPro" id="IPR001677">
    <property type="entry name" value="TbpB_B_D"/>
</dbReference>
<keyword evidence="1" id="KW-0732">Signal</keyword>
<accession>A0ABT6CMQ9</accession>
<dbReference type="SUPFAM" id="SSF56925">
    <property type="entry name" value="OMPA-like"/>
    <property type="match status" value="1"/>
</dbReference>